<protein>
    <submittedName>
        <fullName evidence="2">Putative sphingosine kinase-like protein</fullName>
    </submittedName>
</protein>
<dbReference type="OrthoDB" id="3853857at2759"/>
<dbReference type="InterPro" id="IPR001206">
    <property type="entry name" value="Diacylglycerol_kinase_cat_dom"/>
</dbReference>
<dbReference type="Gene3D" id="3.40.50.10330">
    <property type="entry name" value="Probable inorganic polyphosphate/atp-NAD kinase, domain 1"/>
    <property type="match status" value="1"/>
</dbReference>
<evidence type="ECO:0000259" key="1">
    <source>
        <dbReference type="PROSITE" id="PS50146"/>
    </source>
</evidence>
<dbReference type="InterPro" id="IPR017438">
    <property type="entry name" value="ATP-NAD_kinase_N"/>
</dbReference>
<dbReference type="Gene3D" id="2.60.200.40">
    <property type="match status" value="1"/>
</dbReference>
<organism evidence="2 3">
    <name type="scientific">Candida maltosa (strain Xu316)</name>
    <name type="common">Yeast</name>
    <dbReference type="NCBI Taxonomy" id="1245528"/>
    <lineage>
        <taxon>Eukaryota</taxon>
        <taxon>Fungi</taxon>
        <taxon>Dikarya</taxon>
        <taxon>Ascomycota</taxon>
        <taxon>Saccharomycotina</taxon>
        <taxon>Pichiomycetes</taxon>
        <taxon>Debaryomycetaceae</taxon>
        <taxon>Candida/Lodderomyces clade</taxon>
        <taxon>Candida</taxon>
    </lineage>
</organism>
<dbReference type="Proteomes" id="UP000011777">
    <property type="component" value="Unassembled WGS sequence"/>
</dbReference>
<gene>
    <name evidence="2" type="ORF">G210_1187</name>
</gene>
<reference evidence="2 3" key="1">
    <citation type="submission" date="2013-02" db="EMBL/GenBank/DDBJ databases">
        <title>Genome sequence of Candida maltosa Xu316, a potential industrial strain for xylitol and ethanol production.</title>
        <authorList>
            <person name="Yu J."/>
            <person name="Wang Q."/>
            <person name="Geng X."/>
            <person name="Bao W."/>
            <person name="He P."/>
            <person name="Cai J."/>
        </authorList>
    </citation>
    <scope>NUCLEOTIDE SEQUENCE [LARGE SCALE GENOMIC DNA]</scope>
    <source>
        <strain evidence="3">Xu316</strain>
    </source>
</reference>
<keyword evidence="3" id="KW-1185">Reference proteome</keyword>
<dbReference type="GO" id="GO:0046512">
    <property type="term" value="P:sphingosine biosynthetic process"/>
    <property type="evidence" value="ECO:0007669"/>
    <property type="project" value="TreeGrafter"/>
</dbReference>
<dbReference type="PANTHER" id="PTHR12358">
    <property type="entry name" value="SPHINGOSINE KINASE"/>
    <property type="match status" value="1"/>
</dbReference>
<dbReference type="EMBL" id="AOGT01001175">
    <property type="protein sequence ID" value="EMG48260.1"/>
    <property type="molecule type" value="Genomic_DNA"/>
</dbReference>
<feature type="domain" description="DAGKc" evidence="1">
    <location>
        <begin position="99"/>
        <end position="183"/>
    </location>
</feature>
<dbReference type="AlphaFoldDB" id="M3JZ28"/>
<dbReference type="PROSITE" id="PS50146">
    <property type="entry name" value="DAGK"/>
    <property type="match status" value="1"/>
</dbReference>
<dbReference type="PANTHER" id="PTHR12358:SF108">
    <property type="entry name" value="DAGKC DOMAIN-CONTAINING PROTEIN"/>
    <property type="match status" value="1"/>
</dbReference>
<dbReference type="InterPro" id="IPR016064">
    <property type="entry name" value="NAD/diacylglycerol_kinase_sf"/>
</dbReference>
<evidence type="ECO:0000313" key="3">
    <source>
        <dbReference type="Proteomes" id="UP000011777"/>
    </source>
</evidence>
<sequence>MSTTKVLYKPKNLEIEFGEKDGGYFLRTNESPTSSETTTTTISSLPSYLTRGKIIVIDSVNSGIGRSDEKNIYSKIINPLFDHLSIPHEYFPTTSPSSISDLALSFKDPEITVIFISGDTSINEFVNGLNDTTTGKISIFPIPGGTGNSLALSLNLTDPLSSISTLLTGKPDPLNLYQVEFPKNTKFLVQNEVTDEVPANFKFLVVLSWAFHASLVADSDTPELRKHGLQRFQIAAYQNLEREQKYEGQVIINNDEVINGPFAYWLLTSAQKFEPTFEISPQGDILKDELYLVAFETKTDKDYIMDIMKQVYDKGSHVSNPDVVYKKLVKGDSIVLKTKNSNSVNDKRFCVDGSIVVLPDTTDNEIRIQVTNNKQYSWELYIIH</sequence>
<dbReference type="HOGENOM" id="CLU_021934_1_0_1"/>
<dbReference type="OMA" id="YGFHASI"/>
<dbReference type="STRING" id="1245528.M3JZ28"/>
<dbReference type="SUPFAM" id="SSF111331">
    <property type="entry name" value="NAD kinase/diacylglycerol kinase-like"/>
    <property type="match status" value="1"/>
</dbReference>
<dbReference type="GO" id="GO:0016020">
    <property type="term" value="C:membrane"/>
    <property type="evidence" value="ECO:0007669"/>
    <property type="project" value="TreeGrafter"/>
</dbReference>
<accession>M3JZ28</accession>
<keyword evidence="2" id="KW-0808">Transferase</keyword>
<dbReference type="Pfam" id="PF00781">
    <property type="entry name" value="DAGK_cat"/>
    <property type="match status" value="1"/>
</dbReference>
<keyword evidence="2" id="KW-0418">Kinase</keyword>
<dbReference type="eggNOG" id="ENOG502S2DU">
    <property type="taxonomic scope" value="Eukaryota"/>
</dbReference>
<name>M3JZ28_CANMX</name>
<evidence type="ECO:0000313" key="2">
    <source>
        <dbReference type="EMBL" id="EMG48260.1"/>
    </source>
</evidence>
<dbReference type="GO" id="GO:0001727">
    <property type="term" value="F:lipid kinase activity"/>
    <property type="evidence" value="ECO:0007669"/>
    <property type="project" value="TreeGrafter"/>
</dbReference>
<comment type="caution">
    <text evidence="2">The sequence shown here is derived from an EMBL/GenBank/DDBJ whole genome shotgun (WGS) entry which is preliminary data.</text>
</comment>
<dbReference type="GO" id="GO:0005737">
    <property type="term" value="C:cytoplasm"/>
    <property type="evidence" value="ECO:0007669"/>
    <property type="project" value="TreeGrafter"/>
</dbReference>
<proteinExistence type="predicted"/>
<dbReference type="InterPro" id="IPR050187">
    <property type="entry name" value="Lipid_Phosphate_FormReg"/>
</dbReference>